<reference evidence="2 3" key="1">
    <citation type="submission" date="2019-09" db="EMBL/GenBank/DDBJ databases">
        <title>Complete Genome Sequence of Lactobacillus nenjiangensis SH-Y15, isolated from sauerkraut.</title>
        <authorList>
            <person name="Yang H."/>
        </authorList>
    </citation>
    <scope>NUCLEOTIDE SEQUENCE [LARGE SCALE GENOMIC DNA]</scope>
    <source>
        <strain evidence="2 3">SH-Y15</strain>
    </source>
</reference>
<feature type="transmembrane region" description="Helical" evidence="1">
    <location>
        <begin position="385"/>
        <end position="403"/>
    </location>
</feature>
<feature type="transmembrane region" description="Helical" evidence="1">
    <location>
        <begin position="203"/>
        <end position="225"/>
    </location>
</feature>
<feature type="transmembrane region" description="Helical" evidence="1">
    <location>
        <begin position="140"/>
        <end position="157"/>
    </location>
</feature>
<keyword evidence="1" id="KW-0812">Transmembrane</keyword>
<keyword evidence="3" id="KW-1185">Reference proteome</keyword>
<dbReference type="AlphaFoldDB" id="A0A5P1X164"/>
<dbReference type="OrthoDB" id="9815466at2"/>
<dbReference type="EMBL" id="CP043939">
    <property type="protein sequence ID" value="QER67125.1"/>
    <property type="molecule type" value="Genomic_DNA"/>
</dbReference>
<feature type="transmembrane region" description="Helical" evidence="1">
    <location>
        <begin position="352"/>
        <end position="373"/>
    </location>
</feature>
<proteinExistence type="predicted"/>
<protein>
    <submittedName>
        <fullName evidence="2">YfhO family protein</fullName>
    </submittedName>
</protein>
<feature type="transmembrane region" description="Helical" evidence="1">
    <location>
        <begin position="295"/>
        <end position="313"/>
    </location>
</feature>
<evidence type="ECO:0000313" key="2">
    <source>
        <dbReference type="EMBL" id="QER67125.1"/>
    </source>
</evidence>
<feature type="transmembrane region" description="Helical" evidence="1">
    <location>
        <begin position="237"/>
        <end position="260"/>
    </location>
</feature>
<feature type="transmembrane region" description="Helical" evidence="1">
    <location>
        <begin position="164"/>
        <end position="183"/>
    </location>
</feature>
<dbReference type="Proteomes" id="UP000325295">
    <property type="component" value="Chromosome"/>
</dbReference>
<feature type="transmembrane region" description="Helical" evidence="1">
    <location>
        <begin position="436"/>
        <end position="455"/>
    </location>
</feature>
<feature type="transmembrane region" description="Helical" evidence="1">
    <location>
        <begin position="830"/>
        <end position="855"/>
    </location>
</feature>
<feature type="transmembrane region" description="Helical" evidence="1">
    <location>
        <begin position="92"/>
        <end position="120"/>
    </location>
</feature>
<feature type="transmembrane region" description="Helical" evidence="1">
    <location>
        <begin position="7"/>
        <end position="26"/>
    </location>
</feature>
<dbReference type="KEGG" id="lnn:F0161_04050"/>
<accession>A0A5P1X164</accession>
<dbReference type="PANTHER" id="PTHR38454:SF1">
    <property type="entry name" value="INTEGRAL MEMBRANE PROTEIN"/>
    <property type="match status" value="1"/>
</dbReference>
<name>A0A5P1X164_9LACO</name>
<evidence type="ECO:0000313" key="3">
    <source>
        <dbReference type="Proteomes" id="UP000325295"/>
    </source>
</evidence>
<keyword evidence="1" id="KW-1133">Transmembrane helix</keyword>
<organism evidence="2 3">
    <name type="scientific">Paucilactobacillus nenjiangensis</name>
    <dbReference type="NCBI Taxonomy" id="1296540"/>
    <lineage>
        <taxon>Bacteria</taxon>
        <taxon>Bacillati</taxon>
        <taxon>Bacillota</taxon>
        <taxon>Bacilli</taxon>
        <taxon>Lactobacillales</taxon>
        <taxon>Lactobacillaceae</taxon>
        <taxon>Paucilactobacillus</taxon>
    </lineage>
</organism>
<feature type="transmembrane region" description="Helical" evidence="1">
    <location>
        <begin position="409"/>
        <end position="429"/>
    </location>
</feature>
<evidence type="ECO:0000256" key="1">
    <source>
        <dbReference type="SAM" id="Phobius"/>
    </source>
</evidence>
<dbReference type="InterPro" id="IPR018580">
    <property type="entry name" value="Uncharacterised_YfhO"/>
</dbReference>
<keyword evidence="1" id="KW-0472">Membrane</keyword>
<dbReference type="PANTHER" id="PTHR38454">
    <property type="entry name" value="INTEGRAL MEMBRANE PROTEIN-RELATED"/>
    <property type="match status" value="1"/>
</dbReference>
<feature type="transmembrane region" description="Helical" evidence="1">
    <location>
        <begin position="325"/>
        <end position="346"/>
    </location>
</feature>
<gene>
    <name evidence="2" type="ORF">F0161_04050</name>
</gene>
<dbReference type="Pfam" id="PF09586">
    <property type="entry name" value="YfhO"/>
    <property type="match status" value="1"/>
</dbReference>
<dbReference type="RefSeq" id="WP_150203791.1">
    <property type="nucleotide sequence ID" value="NZ_CP043939.1"/>
</dbReference>
<feature type="transmembrane region" description="Helical" evidence="1">
    <location>
        <begin position="64"/>
        <end position="85"/>
    </location>
</feature>
<sequence>MKRIHSKIFLISSFGIPFIFILAILMSNNVVPFGDNSLIIGDMNNQYVALFAYFKQNIFHPMNFMYSSSLTLGGSFFGVFTYYLLNPLNYLIIFFSVQQLPLFFTILTTLKISLIGLTTYVFFSNSTFINKLLDGKLSELSKLIFSSAFALMNYTFVYKECVMWLDAIIMLPLIMIGIDKILYKNKIGLYVLTLTLTIFTNYYLGYIVGLYCCLIFIFLLVRSLVSKDLVKVNVQKLIQFILANIFSVLISAIVLIPSFLSTTGVSKNTSFNFQSVYGFTSLTRQLLRGDLGGNVPLVFAGIVVLFYFILFFFEQKFIDRIMAFILIILLFLSTKIDILYLTWHAFAWPNGYAQRESFVIVFTICVMGFIAFNKNVEKSPVIKQSSVVITGILILIIGLIAKFKTQLSVEYLFFILICVVGIIVCIEVLQFKKSAIIWLLIISLGSLFFVENKIVKLQVTNSSSVSQFSKYFTSTNNVIKKINSSDDEIFRIGNNFQINENDPMLFNYKGVSNYVSQQKNSLTDFMSFFGYYQKHEWHRWANYNGGSTLAMDRLFGIKYTISNKSKTFYDSIKRVNKFMYGDNFGNTATNFAKHVTELGEFTIAKDKLAYPLVFNTTRNAATLKSLKYDTTDNPFTNQNKIWKNISTFTNQNMYQKQKVDKEPNVDNQFNVVTRKDGIVYIYVPVKQSKEASPFYIYCNNRFIAKSFVDEGENGIVSLGNFKKGTNLKIKIKSDNKMLSNPYVSVENEKLFSRIRKQMVSKDIKNINYEGNKISFKTTSKYKTNNVMISVPFDTGWKAYEDDHRVGIVRGAGGLVMMKVKSGSHEIKLRYSVSGFFVGLILSLCGTLSLILYFVVKKYQKNKLK</sequence>